<gene>
    <name evidence="2" type="ORF">TIFTF001_005472</name>
</gene>
<keyword evidence="3" id="KW-1185">Reference proteome</keyword>
<organism evidence="2 3">
    <name type="scientific">Ficus carica</name>
    <name type="common">Common fig</name>
    <dbReference type="NCBI Taxonomy" id="3494"/>
    <lineage>
        <taxon>Eukaryota</taxon>
        <taxon>Viridiplantae</taxon>
        <taxon>Streptophyta</taxon>
        <taxon>Embryophyta</taxon>
        <taxon>Tracheophyta</taxon>
        <taxon>Spermatophyta</taxon>
        <taxon>Magnoliopsida</taxon>
        <taxon>eudicotyledons</taxon>
        <taxon>Gunneridae</taxon>
        <taxon>Pentapetalae</taxon>
        <taxon>rosids</taxon>
        <taxon>fabids</taxon>
        <taxon>Rosales</taxon>
        <taxon>Moraceae</taxon>
        <taxon>Ficeae</taxon>
        <taxon>Ficus</taxon>
    </lineage>
</organism>
<evidence type="ECO:0000313" key="3">
    <source>
        <dbReference type="Proteomes" id="UP001187192"/>
    </source>
</evidence>
<dbReference type="EMBL" id="BTGU01000005">
    <property type="protein sequence ID" value="GMN35700.1"/>
    <property type="molecule type" value="Genomic_DNA"/>
</dbReference>
<evidence type="ECO:0000256" key="1">
    <source>
        <dbReference type="SAM" id="MobiDB-lite"/>
    </source>
</evidence>
<feature type="compositionally biased region" description="Basic and acidic residues" evidence="1">
    <location>
        <begin position="21"/>
        <end position="32"/>
    </location>
</feature>
<feature type="compositionally biased region" description="Gly residues" evidence="1">
    <location>
        <begin position="7"/>
        <end position="20"/>
    </location>
</feature>
<feature type="region of interest" description="Disordered" evidence="1">
    <location>
        <begin position="1"/>
        <end position="41"/>
    </location>
</feature>
<name>A0AA87ZNT7_FICCA</name>
<sequence>MVEGWIAGEGGAEAGSSGGGDGRDSQKRREGETMVENWIAG</sequence>
<dbReference type="AlphaFoldDB" id="A0AA87ZNT7"/>
<accession>A0AA87ZNT7</accession>
<comment type="caution">
    <text evidence="2">The sequence shown here is derived from an EMBL/GenBank/DDBJ whole genome shotgun (WGS) entry which is preliminary data.</text>
</comment>
<evidence type="ECO:0000313" key="2">
    <source>
        <dbReference type="EMBL" id="GMN35700.1"/>
    </source>
</evidence>
<reference evidence="2" key="1">
    <citation type="submission" date="2023-07" db="EMBL/GenBank/DDBJ databases">
        <title>draft genome sequence of fig (Ficus carica).</title>
        <authorList>
            <person name="Takahashi T."/>
            <person name="Nishimura K."/>
        </authorList>
    </citation>
    <scope>NUCLEOTIDE SEQUENCE</scope>
</reference>
<dbReference type="Proteomes" id="UP001187192">
    <property type="component" value="Unassembled WGS sequence"/>
</dbReference>
<proteinExistence type="predicted"/>
<protein>
    <submittedName>
        <fullName evidence="2">Uncharacterized protein</fullName>
    </submittedName>
</protein>